<evidence type="ECO:0000313" key="3">
    <source>
        <dbReference type="Proteomes" id="UP000236594"/>
    </source>
</evidence>
<feature type="transmembrane region" description="Helical" evidence="1">
    <location>
        <begin position="12"/>
        <end position="28"/>
    </location>
</feature>
<dbReference type="EMBL" id="PPED02000009">
    <property type="protein sequence ID" value="PWN62384.1"/>
    <property type="molecule type" value="Genomic_DNA"/>
</dbReference>
<dbReference type="Proteomes" id="UP000236594">
    <property type="component" value="Unassembled WGS sequence"/>
</dbReference>
<evidence type="ECO:0000256" key="1">
    <source>
        <dbReference type="SAM" id="Phobius"/>
    </source>
</evidence>
<organism evidence="2 3">
    <name type="scientific">Chryseobacterium phosphatilyticum</name>
    <dbReference type="NCBI Taxonomy" id="475075"/>
    <lineage>
        <taxon>Bacteria</taxon>
        <taxon>Pseudomonadati</taxon>
        <taxon>Bacteroidota</taxon>
        <taxon>Flavobacteriia</taxon>
        <taxon>Flavobacteriales</taxon>
        <taxon>Weeksellaceae</taxon>
        <taxon>Chryseobacterium group</taxon>
        <taxon>Chryseobacterium</taxon>
    </lineage>
</organism>
<name>A0A316WLT9_9FLAO</name>
<evidence type="ECO:0000313" key="2">
    <source>
        <dbReference type="EMBL" id="PWN62384.1"/>
    </source>
</evidence>
<dbReference type="RefSeq" id="WP_109714371.1">
    <property type="nucleotide sequence ID" value="NZ_PPED02000009.1"/>
</dbReference>
<keyword evidence="1" id="KW-0812">Transmembrane</keyword>
<proteinExistence type="predicted"/>
<protein>
    <submittedName>
        <fullName evidence="2">Uncharacterized protein</fullName>
    </submittedName>
</protein>
<comment type="caution">
    <text evidence="2">The sequence shown here is derived from an EMBL/GenBank/DDBJ whole genome shotgun (WGS) entry which is preliminary data.</text>
</comment>
<reference evidence="2 3" key="1">
    <citation type="submission" date="2018-04" db="EMBL/GenBank/DDBJ databases">
        <title>Draft Genome Sequence of Phosphate-Solubilizing Chryseobacterium sp. ISE14 that is a Biocontrol and Plant Growth-Promoting Rhizobacterium Isolated from Cucumber.</title>
        <authorList>
            <person name="Jeong J.-J."/>
            <person name="Sang M.K."/>
            <person name="Choi I.-G."/>
            <person name="Kim K.D."/>
        </authorList>
    </citation>
    <scope>NUCLEOTIDE SEQUENCE [LARGE SCALE GENOMIC DNA]</scope>
    <source>
        <strain evidence="2 3">ISE14</strain>
    </source>
</reference>
<keyword evidence="3" id="KW-1185">Reference proteome</keyword>
<dbReference type="AlphaFoldDB" id="A0A316WLT9"/>
<keyword evidence="1" id="KW-0472">Membrane</keyword>
<gene>
    <name evidence="2" type="ORF">C1631_022735</name>
</gene>
<keyword evidence="1" id="KW-1133">Transmembrane helix</keyword>
<accession>A0A316WLT9</accession>
<sequence length="81" mass="9451">MKKNYDMINTKRIVIYLVIVLIVIPIIVDKCLQTYGKEKHWTLELSDGSIIKGNFRKSLFSFSAAPNMTIFKWEVKKAQED</sequence>